<dbReference type="GO" id="GO:0030915">
    <property type="term" value="C:Smc5-Smc6 complex"/>
    <property type="evidence" value="ECO:0007669"/>
    <property type="project" value="InterPro"/>
</dbReference>
<dbReference type="Pfam" id="PF11789">
    <property type="entry name" value="zf-Nse"/>
    <property type="match status" value="1"/>
</dbReference>
<dbReference type="AlphaFoldDB" id="A0A484NAM4"/>
<dbReference type="OrthoDB" id="26899at2759"/>
<dbReference type="GO" id="GO:0008270">
    <property type="term" value="F:zinc ion binding"/>
    <property type="evidence" value="ECO:0007669"/>
    <property type="project" value="UniProtKB-KW"/>
</dbReference>
<evidence type="ECO:0000256" key="2">
    <source>
        <dbReference type="ARBA" id="ARBA00004718"/>
    </source>
</evidence>
<dbReference type="EMBL" id="OOIL02006555">
    <property type="protein sequence ID" value="VFQ97556.1"/>
    <property type="molecule type" value="Genomic_DNA"/>
</dbReference>
<feature type="domain" description="SP-RING-type" evidence="13">
    <location>
        <begin position="141"/>
        <end position="238"/>
    </location>
</feature>
<dbReference type="GO" id="GO:0005634">
    <property type="term" value="C:nucleus"/>
    <property type="evidence" value="ECO:0007669"/>
    <property type="project" value="UniProtKB-SubCell"/>
</dbReference>
<keyword evidence="7" id="KW-0833">Ubl conjugation pathway</keyword>
<dbReference type="Proteomes" id="UP000595140">
    <property type="component" value="Unassembled WGS sequence"/>
</dbReference>
<organism evidence="14 15">
    <name type="scientific">Cuscuta campestris</name>
    <dbReference type="NCBI Taxonomy" id="132261"/>
    <lineage>
        <taxon>Eukaryota</taxon>
        <taxon>Viridiplantae</taxon>
        <taxon>Streptophyta</taxon>
        <taxon>Embryophyta</taxon>
        <taxon>Tracheophyta</taxon>
        <taxon>Spermatophyta</taxon>
        <taxon>Magnoliopsida</taxon>
        <taxon>eudicotyledons</taxon>
        <taxon>Gunneridae</taxon>
        <taxon>Pentapetalae</taxon>
        <taxon>asterids</taxon>
        <taxon>lamiids</taxon>
        <taxon>Solanales</taxon>
        <taxon>Convolvulaceae</taxon>
        <taxon>Cuscuteae</taxon>
        <taxon>Cuscuta</taxon>
        <taxon>Cuscuta subgen. Grammica</taxon>
        <taxon>Cuscuta sect. Cleistogrammica</taxon>
    </lineage>
</organism>
<dbReference type="CDD" id="cd16651">
    <property type="entry name" value="SPL-RING_NSE2"/>
    <property type="match status" value="1"/>
</dbReference>
<evidence type="ECO:0000256" key="3">
    <source>
        <dbReference type="ARBA" id="ARBA00008212"/>
    </source>
</evidence>
<keyword evidence="5" id="KW-0479">Metal-binding</keyword>
<feature type="coiled-coil region" evidence="11">
    <location>
        <begin position="31"/>
        <end position="70"/>
    </location>
</feature>
<evidence type="ECO:0000259" key="13">
    <source>
        <dbReference type="PROSITE" id="PS51044"/>
    </source>
</evidence>
<evidence type="ECO:0000256" key="6">
    <source>
        <dbReference type="ARBA" id="ARBA00022771"/>
    </source>
</evidence>
<keyword evidence="6 10" id="KW-0863">Zinc-finger</keyword>
<dbReference type="GO" id="GO:0000724">
    <property type="term" value="P:double-strand break repair via homologous recombination"/>
    <property type="evidence" value="ECO:0007669"/>
    <property type="project" value="InterPro"/>
</dbReference>
<sequence length="254" mass="27773">MASTSGQRSGAPLGKLRSVTGMLDSDNQSLIREMRKAMNLMKEVAVDLEKENMSDKVKELETGLVEMLETSNDCLHFSNAIQSIGSVYEPGPEPTDFKKLFDAEIRKSKAISPSQNHALLRQFREAVWNVHHAGQPMPGEEEDDIVMTSSACNLLNVTCPLSGKPVTELVEPVRSRECKHIFEKAAIMRHIKNAHGRCPVAGCPKLVHANKVACDAFLLVEIDELRSMGKEAGGSGMVEDVTDLPGGTEEADED</sequence>
<evidence type="ECO:0000256" key="5">
    <source>
        <dbReference type="ARBA" id="ARBA00022723"/>
    </source>
</evidence>
<comment type="subcellular location">
    <subcellularLocation>
        <location evidence="1">Nucleus</location>
    </subcellularLocation>
</comment>
<keyword evidence="8" id="KW-0862">Zinc</keyword>
<name>A0A484NAM4_9ASTE</name>
<comment type="pathway">
    <text evidence="2">Protein modification; protein sumoylation.</text>
</comment>
<evidence type="ECO:0000256" key="4">
    <source>
        <dbReference type="ARBA" id="ARBA00022679"/>
    </source>
</evidence>
<evidence type="ECO:0000256" key="7">
    <source>
        <dbReference type="ARBA" id="ARBA00022786"/>
    </source>
</evidence>
<evidence type="ECO:0000256" key="12">
    <source>
        <dbReference type="SAM" id="MobiDB-lite"/>
    </source>
</evidence>
<evidence type="ECO:0000256" key="10">
    <source>
        <dbReference type="PROSITE-ProRule" id="PRU00452"/>
    </source>
</evidence>
<reference evidence="14 15" key="1">
    <citation type="submission" date="2018-04" db="EMBL/GenBank/DDBJ databases">
        <authorList>
            <person name="Vogel A."/>
        </authorList>
    </citation>
    <scope>NUCLEOTIDE SEQUENCE [LARGE SCALE GENOMIC DNA]</scope>
</reference>
<gene>
    <name evidence="14" type="ORF">CCAM_LOCUS39332</name>
</gene>
<dbReference type="UniPathway" id="UPA00886"/>
<evidence type="ECO:0000313" key="15">
    <source>
        <dbReference type="Proteomes" id="UP000595140"/>
    </source>
</evidence>
<proteinExistence type="inferred from homology"/>
<dbReference type="GO" id="GO:0061665">
    <property type="term" value="F:SUMO ligase activity"/>
    <property type="evidence" value="ECO:0007669"/>
    <property type="project" value="TreeGrafter"/>
</dbReference>
<keyword evidence="4" id="KW-0808">Transferase</keyword>
<dbReference type="PROSITE" id="PS51044">
    <property type="entry name" value="ZF_SP_RING"/>
    <property type="match status" value="1"/>
</dbReference>
<protein>
    <recommendedName>
        <fullName evidence="13">SP-RING-type domain-containing protein</fullName>
    </recommendedName>
</protein>
<evidence type="ECO:0000256" key="9">
    <source>
        <dbReference type="ARBA" id="ARBA00023242"/>
    </source>
</evidence>
<dbReference type="SUPFAM" id="SSF57850">
    <property type="entry name" value="RING/U-box"/>
    <property type="match status" value="1"/>
</dbReference>
<dbReference type="InterPro" id="IPR026846">
    <property type="entry name" value="Nse2(Mms21)"/>
</dbReference>
<dbReference type="InterPro" id="IPR013083">
    <property type="entry name" value="Znf_RING/FYVE/PHD"/>
</dbReference>
<keyword evidence="15" id="KW-1185">Reference proteome</keyword>
<dbReference type="InterPro" id="IPR004181">
    <property type="entry name" value="Znf_MIZ"/>
</dbReference>
<feature type="region of interest" description="Disordered" evidence="12">
    <location>
        <begin position="230"/>
        <end position="254"/>
    </location>
</feature>
<keyword evidence="9" id="KW-0539">Nucleus</keyword>
<evidence type="ECO:0000313" key="14">
    <source>
        <dbReference type="EMBL" id="VFQ97556.1"/>
    </source>
</evidence>
<accession>A0A484NAM4</accession>
<comment type="similarity">
    <text evidence="3">Belongs to the NSE2 family.</text>
</comment>
<dbReference type="Gene3D" id="3.30.40.10">
    <property type="entry name" value="Zinc/RING finger domain, C3HC4 (zinc finger)"/>
    <property type="match status" value="1"/>
</dbReference>
<evidence type="ECO:0000256" key="1">
    <source>
        <dbReference type="ARBA" id="ARBA00004123"/>
    </source>
</evidence>
<evidence type="ECO:0000256" key="11">
    <source>
        <dbReference type="SAM" id="Coils"/>
    </source>
</evidence>
<dbReference type="GO" id="GO:0016925">
    <property type="term" value="P:protein sumoylation"/>
    <property type="evidence" value="ECO:0007669"/>
    <property type="project" value="UniProtKB-UniPathway"/>
</dbReference>
<dbReference type="PANTHER" id="PTHR21330:SF1">
    <property type="entry name" value="E3 SUMO-PROTEIN LIGASE NSE2"/>
    <property type="match status" value="1"/>
</dbReference>
<keyword evidence="11" id="KW-0175">Coiled coil</keyword>
<evidence type="ECO:0000256" key="8">
    <source>
        <dbReference type="ARBA" id="ARBA00022833"/>
    </source>
</evidence>
<dbReference type="PANTHER" id="PTHR21330">
    <property type="entry name" value="E3 SUMO-PROTEIN LIGASE NSE2"/>
    <property type="match status" value="1"/>
</dbReference>